<keyword evidence="6" id="KW-1185">Reference proteome</keyword>
<evidence type="ECO:0000256" key="1">
    <source>
        <dbReference type="ARBA" id="ARBA00023015"/>
    </source>
</evidence>
<proteinExistence type="predicted"/>
<dbReference type="PANTHER" id="PTHR33204:SF37">
    <property type="entry name" value="HTH-TYPE TRANSCRIPTIONAL REGULATOR YODB"/>
    <property type="match status" value="1"/>
</dbReference>
<protein>
    <submittedName>
        <fullName evidence="5">Winged helix-turn-helix transcriptional regulator</fullName>
    </submittedName>
</protein>
<dbReference type="Pfam" id="PF01638">
    <property type="entry name" value="HxlR"/>
    <property type="match status" value="1"/>
</dbReference>
<name>A0ABW1T6F2_9ACTN</name>
<dbReference type="InterPro" id="IPR002577">
    <property type="entry name" value="HTH_HxlR"/>
</dbReference>
<reference evidence="6" key="1">
    <citation type="journal article" date="2019" name="Int. J. Syst. Evol. Microbiol.">
        <title>The Global Catalogue of Microorganisms (GCM) 10K type strain sequencing project: providing services to taxonomists for standard genome sequencing and annotation.</title>
        <authorList>
            <consortium name="The Broad Institute Genomics Platform"/>
            <consortium name="The Broad Institute Genome Sequencing Center for Infectious Disease"/>
            <person name="Wu L."/>
            <person name="Ma J."/>
        </authorList>
    </citation>
    <scope>NUCLEOTIDE SEQUENCE [LARGE SCALE GENOMIC DNA]</scope>
    <source>
        <strain evidence="6">CGMCC 4.7317</strain>
    </source>
</reference>
<keyword evidence="1" id="KW-0805">Transcription regulation</keyword>
<evidence type="ECO:0000313" key="5">
    <source>
        <dbReference type="EMBL" id="MFC6239635.1"/>
    </source>
</evidence>
<gene>
    <name evidence="5" type="ORF">ACFQGU_17320</name>
</gene>
<dbReference type="SUPFAM" id="SSF46785">
    <property type="entry name" value="Winged helix' DNA-binding domain"/>
    <property type="match status" value="1"/>
</dbReference>
<comment type="caution">
    <text evidence="5">The sequence shown here is derived from an EMBL/GenBank/DDBJ whole genome shotgun (WGS) entry which is preliminary data.</text>
</comment>
<organism evidence="5 6">
    <name type="scientific">Longivirga aurantiaca</name>
    <dbReference type="NCBI Taxonomy" id="1837743"/>
    <lineage>
        <taxon>Bacteria</taxon>
        <taxon>Bacillati</taxon>
        <taxon>Actinomycetota</taxon>
        <taxon>Actinomycetes</taxon>
        <taxon>Sporichthyales</taxon>
        <taxon>Sporichthyaceae</taxon>
        <taxon>Longivirga</taxon>
    </lineage>
</organism>
<evidence type="ECO:0000256" key="2">
    <source>
        <dbReference type="ARBA" id="ARBA00023125"/>
    </source>
</evidence>
<keyword evidence="2" id="KW-0238">DNA-binding</keyword>
<dbReference type="InterPro" id="IPR036390">
    <property type="entry name" value="WH_DNA-bd_sf"/>
</dbReference>
<dbReference type="PANTHER" id="PTHR33204">
    <property type="entry name" value="TRANSCRIPTIONAL REGULATOR, MARR FAMILY"/>
    <property type="match status" value="1"/>
</dbReference>
<dbReference type="PROSITE" id="PS51118">
    <property type="entry name" value="HTH_HXLR"/>
    <property type="match status" value="1"/>
</dbReference>
<dbReference type="RefSeq" id="WP_386768951.1">
    <property type="nucleotide sequence ID" value="NZ_JBHSTI010000056.1"/>
</dbReference>
<evidence type="ECO:0000259" key="4">
    <source>
        <dbReference type="PROSITE" id="PS51118"/>
    </source>
</evidence>
<dbReference type="EMBL" id="JBHSTI010000056">
    <property type="protein sequence ID" value="MFC6239635.1"/>
    <property type="molecule type" value="Genomic_DNA"/>
</dbReference>
<dbReference type="Gene3D" id="1.10.10.10">
    <property type="entry name" value="Winged helix-like DNA-binding domain superfamily/Winged helix DNA-binding domain"/>
    <property type="match status" value="1"/>
</dbReference>
<dbReference type="Proteomes" id="UP001596138">
    <property type="component" value="Unassembled WGS sequence"/>
</dbReference>
<evidence type="ECO:0000256" key="3">
    <source>
        <dbReference type="ARBA" id="ARBA00023163"/>
    </source>
</evidence>
<sequence>MQVSEQTPDPYNRNCATRTILDRIGDRWTVLVVGSLTGGPMRFSELSRRIDGVSQKMLTQTLRGLERDGLVTRTVHAAVPPKVEYELTESGRTLTGPLAALDGWARTHIEDVMRSREEYDEAQAPA</sequence>
<keyword evidence="3" id="KW-0804">Transcription</keyword>
<dbReference type="InterPro" id="IPR036388">
    <property type="entry name" value="WH-like_DNA-bd_sf"/>
</dbReference>
<evidence type="ECO:0000313" key="6">
    <source>
        <dbReference type="Proteomes" id="UP001596138"/>
    </source>
</evidence>
<feature type="domain" description="HTH hxlR-type" evidence="4">
    <location>
        <begin position="15"/>
        <end position="113"/>
    </location>
</feature>
<accession>A0ABW1T6F2</accession>